<evidence type="ECO:0000256" key="2">
    <source>
        <dbReference type="SAM" id="Phobius"/>
    </source>
</evidence>
<proteinExistence type="predicted"/>
<feature type="region of interest" description="Disordered" evidence="1">
    <location>
        <begin position="288"/>
        <end position="310"/>
    </location>
</feature>
<keyword evidence="2" id="KW-0812">Transmembrane</keyword>
<name>A0A6A5W756_9PLEO</name>
<protein>
    <submittedName>
        <fullName evidence="3">Uncharacterized protein</fullName>
    </submittedName>
</protein>
<organism evidence="3 4">
    <name type="scientific">Amniculicola lignicola CBS 123094</name>
    <dbReference type="NCBI Taxonomy" id="1392246"/>
    <lineage>
        <taxon>Eukaryota</taxon>
        <taxon>Fungi</taxon>
        <taxon>Dikarya</taxon>
        <taxon>Ascomycota</taxon>
        <taxon>Pezizomycotina</taxon>
        <taxon>Dothideomycetes</taxon>
        <taxon>Pleosporomycetidae</taxon>
        <taxon>Pleosporales</taxon>
        <taxon>Amniculicolaceae</taxon>
        <taxon>Amniculicola</taxon>
    </lineage>
</organism>
<keyword evidence="2" id="KW-0472">Membrane</keyword>
<feature type="transmembrane region" description="Helical" evidence="2">
    <location>
        <begin position="16"/>
        <end position="37"/>
    </location>
</feature>
<feature type="region of interest" description="Disordered" evidence="1">
    <location>
        <begin position="365"/>
        <end position="478"/>
    </location>
</feature>
<feature type="region of interest" description="Disordered" evidence="1">
    <location>
        <begin position="94"/>
        <end position="133"/>
    </location>
</feature>
<keyword evidence="4" id="KW-1185">Reference proteome</keyword>
<reference evidence="3" key="1">
    <citation type="journal article" date="2020" name="Stud. Mycol.">
        <title>101 Dothideomycetes genomes: a test case for predicting lifestyles and emergence of pathogens.</title>
        <authorList>
            <person name="Haridas S."/>
            <person name="Albert R."/>
            <person name="Binder M."/>
            <person name="Bloem J."/>
            <person name="Labutti K."/>
            <person name="Salamov A."/>
            <person name="Andreopoulos B."/>
            <person name="Baker S."/>
            <person name="Barry K."/>
            <person name="Bills G."/>
            <person name="Bluhm B."/>
            <person name="Cannon C."/>
            <person name="Castanera R."/>
            <person name="Culley D."/>
            <person name="Daum C."/>
            <person name="Ezra D."/>
            <person name="Gonzalez J."/>
            <person name="Henrissat B."/>
            <person name="Kuo A."/>
            <person name="Liang C."/>
            <person name="Lipzen A."/>
            <person name="Lutzoni F."/>
            <person name="Magnuson J."/>
            <person name="Mondo S."/>
            <person name="Nolan M."/>
            <person name="Ohm R."/>
            <person name="Pangilinan J."/>
            <person name="Park H.-J."/>
            <person name="Ramirez L."/>
            <person name="Alfaro M."/>
            <person name="Sun H."/>
            <person name="Tritt A."/>
            <person name="Yoshinaga Y."/>
            <person name="Zwiers L.-H."/>
            <person name="Turgeon B."/>
            <person name="Goodwin S."/>
            <person name="Spatafora J."/>
            <person name="Crous P."/>
            <person name="Grigoriev I."/>
        </authorList>
    </citation>
    <scope>NUCLEOTIDE SEQUENCE</scope>
    <source>
        <strain evidence="3">CBS 123094</strain>
    </source>
</reference>
<evidence type="ECO:0000313" key="3">
    <source>
        <dbReference type="EMBL" id="KAF1993476.1"/>
    </source>
</evidence>
<evidence type="ECO:0000256" key="1">
    <source>
        <dbReference type="SAM" id="MobiDB-lite"/>
    </source>
</evidence>
<dbReference type="EMBL" id="ML977702">
    <property type="protein sequence ID" value="KAF1993476.1"/>
    <property type="molecule type" value="Genomic_DNA"/>
</dbReference>
<evidence type="ECO:0000313" key="4">
    <source>
        <dbReference type="Proteomes" id="UP000799779"/>
    </source>
</evidence>
<keyword evidence="2" id="KW-1133">Transmembrane helix</keyword>
<feature type="compositionally biased region" description="Polar residues" evidence="1">
    <location>
        <begin position="294"/>
        <end position="309"/>
    </location>
</feature>
<accession>A0A6A5W756</accession>
<feature type="compositionally biased region" description="Polar residues" evidence="1">
    <location>
        <begin position="323"/>
        <end position="337"/>
    </location>
</feature>
<gene>
    <name evidence="3" type="ORF">P154DRAFT_540385</name>
</gene>
<dbReference type="Proteomes" id="UP000799779">
    <property type="component" value="Unassembled WGS sequence"/>
</dbReference>
<sequence>MATSLPPQLQHELLRLAFFSISIILFFIFLGFSILNIRMATHFGDLRQDVRHRHKEIRHSLGLLRLLHTPSARKEVILLNRTVNIISNVVSQNDGEASESTHSHSHPGSYHSRHEDSSSDGSNSDDTRFDHSAFGEPSYELGLQFDRYNFDDDTFFDAAQNRPSTYNEGPRSDKRFENFGEYDEEASTLNQPAFSELNDTEISEHHFGRSSDYLYVCSGINLEASTAPGPTLEPGISSSQSTSVPKISCQLDGVGEPKSDGQIEPGMRQKMRRKCPIALPSIQEVLASRDSENRQSSNGAHSDASTDSTAPRFDYERGVLHSPFQSGQTDSNQQSQRFDTEILTDEDKKRFGVVLDADFDYTLHGPDSMQDADQGIPNVGDDENLPDETPDRHGGHKRFEKLFFESDPPLARFRRGNHDSGSQEPEHSQTRSPRGTGRVPDAESRGPRPEPYTNRSREQERDIQTQSNPFPPVSEPFPESYRGIRAMYLGIPERFRVSELPPHYSPGPGGLYWVHVFDRKPNPSQFHERRAEISHSDIETQFVRITDHYMRRPSYAQPYMSTPEPLDMSEFEEVDLNSSSSSSSSFVLIPAPRQPRQRSANPLLQLEQAPTPPPQSKPAIISRYLWPVNPAKYGTQNTYFLYLVEDEDGDEWIVWQCFCFGEDVDGEIAEGLLTVADEDGIISFQEEVWELRGRGYLFWVGEMGNIWRKREEWVWKL</sequence>
<dbReference type="AlphaFoldDB" id="A0A6A5W756"/>
<feature type="region of interest" description="Disordered" evidence="1">
    <location>
        <begin position="322"/>
        <end position="343"/>
    </location>
</feature>